<reference evidence="6 7" key="1">
    <citation type="submission" date="2017-06" db="EMBL/GenBank/DDBJ databases">
        <authorList>
            <person name="Kim H.J."/>
            <person name="Triplett B.A."/>
        </authorList>
    </citation>
    <scope>NUCLEOTIDE SEQUENCE [LARGE SCALE GENOMIC DNA]</scope>
    <source>
        <strain evidence="6 7">CGMCC 4.5593</strain>
    </source>
</reference>
<keyword evidence="3" id="KW-1133">Transmembrane helix</keyword>
<sequence>MLLSRPRRAIGAVLFLVLLAVAVAGPARADDPFRLNSQLTDRSDVLGSRAGTAAASLQQLRTNTGLQLFVVFVHTFSGVPAQRWTDETAVRSGLGDRDGLLAVATHDREFAYSFPQNFPLSDATLAAVAATAIEPPLAQNDWAGAVVGASNGYAAALAGQPIPAPVIQPGQPDTVSGGSGRGALIGGLVVAGLVVLLIIGYVAYRRRRRAPALTAPSPAGEPIAKLQDRANTLLIELDNELRSSEQELAIATGQYGAAATAEFTAALESARTEVAEAFRLRMTLDEEPRDEPATRAVLTEIIQRCAAADERLDASADDFDRLREIEPRVEELSASLSERATAVSSRLPAAESAVESLGRSYTGPGVSAVSANPAQARERLSFTTTALSRASAAVAAGRRPEAALAVRAAEESLRQAETLLDGVDKAGVDLAATRAAVDALLVEIDGEVAAARSAASTDGELAAAASAGAAATESVRAGSSPTDPIADLRRLQEADARLDRALAASRDESERVARARALLNQALPVARSEVAAADQYLTTRRAAVGTQPRTLLAEATRQLARAEALALDDPVAALAAAQEAGRLASAASEAAYSEVAAWQSGGWGQPRYGRGGSGGEALLGAMLGGILMGGGSRYRGRYRGGGWGGGWGGGFGGGFGGSMSRGRRSGGGGFGGGGRRGGGGRF</sequence>
<dbReference type="Proteomes" id="UP000198362">
    <property type="component" value="Unassembled WGS sequence"/>
</dbReference>
<gene>
    <name evidence="6" type="ORF">SAMN05421812_102688</name>
</gene>
<evidence type="ECO:0000259" key="5">
    <source>
        <dbReference type="Pfam" id="PF04536"/>
    </source>
</evidence>
<dbReference type="PANTHER" id="PTHR30373">
    <property type="entry name" value="UPF0603 PROTEIN YGCG"/>
    <property type="match status" value="1"/>
</dbReference>
<evidence type="ECO:0000313" key="7">
    <source>
        <dbReference type="Proteomes" id="UP000198362"/>
    </source>
</evidence>
<keyword evidence="4" id="KW-0732">Signal</keyword>
<feature type="coiled-coil region" evidence="1">
    <location>
        <begin position="223"/>
        <end position="254"/>
    </location>
</feature>
<dbReference type="InterPro" id="IPR007621">
    <property type="entry name" value="TPM_dom"/>
</dbReference>
<evidence type="ECO:0000256" key="2">
    <source>
        <dbReference type="SAM" id="MobiDB-lite"/>
    </source>
</evidence>
<feature type="chain" id="PRO_5012399066" evidence="4">
    <location>
        <begin position="30"/>
        <end position="682"/>
    </location>
</feature>
<keyword evidence="3" id="KW-0472">Membrane</keyword>
<evidence type="ECO:0000256" key="1">
    <source>
        <dbReference type="SAM" id="Coils"/>
    </source>
</evidence>
<evidence type="ECO:0000313" key="6">
    <source>
        <dbReference type="EMBL" id="SNS99952.1"/>
    </source>
</evidence>
<organism evidence="6 7">
    <name type="scientific">Asanoa hainanensis</name>
    <dbReference type="NCBI Taxonomy" id="560556"/>
    <lineage>
        <taxon>Bacteria</taxon>
        <taxon>Bacillati</taxon>
        <taxon>Actinomycetota</taxon>
        <taxon>Actinomycetes</taxon>
        <taxon>Micromonosporales</taxon>
        <taxon>Micromonosporaceae</taxon>
        <taxon>Asanoa</taxon>
    </lineage>
</organism>
<protein>
    <submittedName>
        <fullName evidence="6">Uncharacterized membrane protein YgcG, contains a TPM-fold domain</fullName>
    </submittedName>
</protein>
<keyword evidence="3" id="KW-0812">Transmembrane</keyword>
<accession>A0A239J2Q4</accession>
<feature type="signal peptide" evidence="4">
    <location>
        <begin position="1"/>
        <end position="29"/>
    </location>
</feature>
<dbReference type="RefSeq" id="WP_245870687.1">
    <property type="nucleotide sequence ID" value="NZ_FZPH01000002.1"/>
</dbReference>
<proteinExistence type="predicted"/>
<name>A0A239J2Q4_9ACTN</name>
<dbReference type="PANTHER" id="PTHR30373:SF2">
    <property type="entry name" value="UPF0603 PROTEIN YGCG"/>
    <property type="match status" value="1"/>
</dbReference>
<dbReference type="EMBL" id="FZPH01000002">
    <property type="protein sequence ID" value="SNS99952.1"/>
    <property type="molecule type" value="Genomic_DNA"/>
</dbReference>
<feature type="domain" description="TPM" evidence="5">
    <location>
        <begin position="41"/>
        <end position="155"/>
    </location>
</feature>
<dbReference type="Gene3D" id="3.10.310.50">
    <property type="match status" value="1"/>
</dbReference>
<evidence type="ECO:0000256" key="4">
    <source>
        <dbReference type="SAM" id="SignalP"/>
    </source>
</evidence>
<dbReference type="AlphaFoldDB" id="A0A239J2Q4"/>
<evidence type="ECO:0000256" key="3">
    <source>
        <dbReference type="SAM" id="Phobius"/>
    </source>
</evidence>
<feature type="region of interest" description="Disordered" evidence="2">
    <location>
        <begin position="662"/>
        <end position="682"/>
    </location>
</feature>
<feature type="transmembrane region" description="Helical" evidence="3">
    <location>
        <begin position="183"/>
        <end position="204"/>
    </location>
</feature>
<keyword evidence="1" id="KW-0175">Coiled coil</keyword>
<dbReference type="Pfam" id="PF04536">
    <property type="entry name" value="TPM_phosphatase"/>
    <property type="match status" value="1"/>
</dbReference>
<keyword evidence="7" id="KW-1185">Reference proteome</keyword>